<keyword evidence="2" id="KW-1185">Reference proteome</keyword>
<dbReference type="Proteomes" id="UP000281553">
    <property type="component" value="Unassembled WGS sequence"/>
</dbReference>
<organism evidence="1 2">
    <name type="scientific">Dibothriocephalus latus</name>
    <name type="common">Fish tapeworm</name>
    <name type="synonym">Diphyllobothrium latum</name>
    <dbReference type="NCBI Taxonomy" id="60516"/>
    <lineage>
        <taxon>Eukaryota</taxon>
        <taxon>Metazoa</taxon>
        <taxon>Spiralia</taxon>
        <taxon>Lophotrochozoa</taxon>
        <taxon>Platyhelminthes</taxon>
        <taxon>Cestoda</taxon>
        <taxon>Eucestoda</taxon>
        <taxon>Diphyllobothriidea</taxon>
        <taxon>Diphyllobothriidae</taxon>
        <taxon>Dibothriocephalus</taxon>
    </lineage>
</organism>
<accession>A0A3P6QVK4</accession>
<dbReference type="EMBL" id="UYRU01003861">
    <property type="protein sequence ID" value="VDK36584.1"/>
    <property type="molecule type" value="Genomic_DNA"/>
</dbReference>
<sequence>MVSIELATEIMNGFLRDKYHETHQNLEQAHIIELLRLCLKTYFPFNGQVYEQTEEYINNQLPFLDVRVTKLTNEKIRTNNTRRILHIRSNHSVSRKRSGVKILFRRVRTIFSGSGMVLPFDSVILGSTENAFVMRLLPISPKLMTITLYNIN</sequence>
<protein>
    <submittedName>
        <fullName evidence="1">Uncharacterized protein</fullName>
    </submittedName>
</protein>
<reference evidence="1 2" key="1">
    <citation type="submission" date="2018-11" db="EMBL/GenBank/DDBJ databases">
        <authorList>
            <consortium name="Pathogen Informatics"/>
        </authorList>
    </citation>
    <scope>NUCLEOTIDE SEQUENCE [LARGE SCALE GENOMIC DNA]</scope>
</reference>
<evidence type="ECO:0000313" key="2">
    <source>
        <dbReference type="Proteomes" id="UP000281553"/>
    </source>
</evidence>
<name>A0A3P6QVK4_DIBLA</name>
<evidence type="ECO:0000313" key="1">
    <source>
        <dbReference type="EMBL" id="VDK36584.1"/>
    </source>
</evidence>
<dbReference type="AlphaFoldDB" id="A0A3P6QVK4"/>
<proteinExistence type="predicted"/>
<gene>
    <name evidence="1" type="ORF">DILT_LOCUS781</name>
</gene>
<dbReference type="OrthoDB" id="6143221at2759"/>